<keyword evidence="1" id="KW-0812">Transmembrane</keyword>
<dbReference type="InterPro" id="IPR012347">
    <property type="entry name" value="Ferritin-like"/>
</dbReference>
<keyword evidence="1" id="KW-0472">Membrane</keyword>
<evidence type="ECO:0000256" key="1">
    <source>
        <dbReference type="SAM" id="Phobius"/>
    </source>
</evidence>
<feature type="transmembrane region" description="Helical" evidence="1">
    <location>
        <begin position="43"/>
        <end position="63"/>
    </location>
</feature>
<keyword evidence="1" id="KW-1133">Transmembrane helix</keyword>
<reference evidence="3" key="1">
    <citation type="journal article" date="2020" name="Nature">
        <title>Giant virus diversity and host interactions through global metagenomics.</title>
        <authorList>
            <person name="Schulz F."/>
            <person name="Roux S."/>
            <person name="Paez-Espino D."/>
            <person name="Jungbluth S."/>
            <person name="Walsh D.A."/>
            <person name="Denef V.J."/>
            <person name="McMahon K.D."/>
            <person name="Konstantinidis K.T."/>
            <person name="Eloe-Fadrosh E.A."/>
            <person name="Kyrpides N.C."/>
            <person name="Woyke T."/>
        </authorList>
    </citation>
    <scope>NUCLEOTIDE SEQUENCE</scope>
    <source>
        <strain evidence="3">GVMAG-M-3300023184-165</strain>
    </source>
</reference>
<evidence type="ECO:0000313" key="3">
    <source>
        <dbReference type="EMBL" id="QHT82959.1"/>
    </source>
</evidence>
<accession>A0A6C0HR26</accession>
<dbReference type="EMBL" id="MN740005">
    <property type="protein sequence ID" value="QHT82959.1"/>
    <property type="molecule type" value="Genomic_DNA"/>
</dbReference>
<protein>
    <recommendedName>
        <fullName evidence="2">DUF305 domain-containing protein</fullName>
    </recommendedName>
</protein>
<sequence length="159" mass="18602">MSMSLNYSVSYMMITGFLTNYFIMSNVMTNDVANITNNLSKIYISLVMAFIMGILEVLMYDMHNQSVSLKYYIPLFLFFGLSLWLYRKQIAVNEANYLREMIEHHDMALFTSKNLLDKPLISPKVRDFAKKIVNTQTKEIDEMKQLIQQHDTNTNNNTN</sequence>
<organism evidence="3">
    <name type="scientific">viral metagenome</name>
    <dbReference type="NCBI Taxonomy" id="1070528"/>
    <lineage>
        <taxon>unclassified sequences</taxon>
        <taxon>metagenomes</taxon>
        <taxon>organismal metagenomes</taxon>
    </lineage>
</organism>
<evidence type="ECO:0000259" key="2">
    <source>
        <dbReference type="Pfam" id="PF03713"/>
    </source>
</evidence>
<dbReference type="Pfam" id="PF03713">
    <property type="entry name" value="DUF305"/>
    <property type="match status" value="1"/>
</dbReference>
<dbReference type="AlphaFoldDB" id="A0A6C0HR26"/>
<dbReference type="Gene3D" id="1.20.1260.10">
    <property type="match status" value="1"/>
</dbReference>
<feature type="transmembrane region" description="Helical" evidence="1">
    <location>
        <begin position="69"/>
        <end position="86"/>
    </location>
</feature>
<dbReference type="InterPro" id="IPR005183">
    <property type="entry name" value="DUF305_CopM-like"/>
</dbReference>
<feature type="domain" description="DUF305" evidence="2">
    <location>
        <begin position="95"/>
        <end position="157"/>
    </location>
</feature>
<name>A0A6C0HR26_9ZZZZ</name>
<feature type="transmembrane region" description="Helical" evidence="1">
    <location>
        <begin position="6"/>
        <end position="23"/>
    </location>
</feature>
<proteinExistence type="predicted"/>